<comment type="caution">
    <text evidence="2">The sequence shown here is derived from an EMBL/GenBank/DDBJ whole genome shotgun (WGS) entry which is preliminary data.</text>
</comment>
<evidence type="ECO:0000313" key="2">
    <source>
        <dbReference type="EMBL" id="MDQ7250510.1"/>
    </source>
</evidence>
<proteinExistence type="predicted"/>
<dbReference type="Pfam" id="PF01553">
    <property type="entry name" value="Acyltransferase"/>
    <property type="match status" value="1"/>
</dbReference>
<dbReference type="PROSITE" id="PS50075">
    <property type="entry name" value="CARRIER"/>
    <property type="match status" value="1"/>
</dbReference>
<organism evidence="2 3">
    <name type="scientific">Dongia sedimenti</name>
    <dbReference type="NCBI Taxonomy" id="3064282"/>
    <lineage>
        <taxon>Bacteria</taxon>
        <taxon>Pseudomonadati</taxon>
        <taxon>Pseudomonadota</taxon>
        <taxon>Alphaproteobacteria</taxon>
        <taxon>Rhodospirillales</taxon>
        <taxon>Dongiaceae</taxon>
        <taxon>Dongia</taxon>
    </lineage>
</organism>
<name>A0ABU0YS06_9PROT</name>
<dbReference type="Gene3D" id="3.30.300.30">
    <property type="match status" value="1"/>
</dbReference>
<dbReference type="InterPro" id="IPR042099">
    <property type="entry name" value="ANL_N_sf"/>
</dbReference>
<dbReference type="InterPro" id="IPR050237">
    <property type="entry name" value="ATP-dep_AMP-bd_enzyme"/>
</dbReference>
<dbReference type="EMBL" id="JAUYVI010000007">
    <property type="protein sequence ID" value="MDQ7250510.1"/>
    <property type="molecule type" value="Genomic_DNA"/>
</dbReference>
<dbReference type="Proteomes" id="UP001230156">
    <property type="component" value="Unassembled WGS sequence"/>
</dbReference>
<dbReference type="Gene3D" id="1.10.1200.10">
    <property type="entry name" value="ACP-like"/>
    <property type="match status" value="1"/>
</dbReference>
<evidence type="ECO:0000259" key="1">
    <source>
        <dbReference type="PROSITE" id="PS50075"/>
    </source>
</evidence>
<dbReference type="SUPFAM" id="SSF56801">
    <property type="entry name" value="Acetyl-CoA synthetase-like"/>
    <property type="match status" value="1"/>
</dbReference>
<sequence length="723" mass="78551">MPPWHCPDRAGNPRLAPVHIRHNRNTEGGAALSPALLSEHIIAEGESMLLPLPLHHTYPFTVGMLASLASGATLVMPGGVTGPQILHAARAARVVVILGVPGLYRAIVNGIEGGIARRGSLARAAFDRLLALSIWLRRTFGLRIGGILFARLRAAFGDRLRVLGCGGAKLDLEVAWKLEGLGWQVLSGYGLTETAPILTFNPPHRARLDSEGLPIPGVRLRVEAPAAAPYGEILASGPSIFDGYLDNPAANASAFAEPGWFRTGDLGYLDRDGYLHVVGRANETLVLPDGKKLFPEDVETRYAAIPFIKEIAVLLQENTLVGLVVPDPDAIRVEGTARVEALLREAIEATAATLRPHERLSGYAIVQEPLPRTHLGKLKRHLLPDIYGRARAGQRQRPAAEMTADDTAWLARADIKPIWDWLLARYADQRISLDTSPQLDLGVDSLQWIELTLELHDRFGIRLSEAAIGRILSIRNLLEEVARQQLEPERHPVQTAPAPEQWLTPAGPGYALLAMMLYGMSVIFARLVFRLKVLDKQLVPAGGPIVLTPNHNSYLDPIVLAASLGWGELRSTYWAGWSRIMFAGPVTRAISRAANVLPVDPDRNPGAALLLATSALKIKDRLVWFPEGRRSPTGEVTEFLPGIALVLEQTGARAVPLYISGTFEALPRTRLLPRPHRVTVTFGSPVTADALAERGEGSDRHARIASALRKAVADLAKVRDSTA</sequence>
<feature type="domain" description="Carrier" evidence="1">
    <location>
        <begin position="409"/>
        <end position="485"/>
    </location>
</feature>
<dbReference type="CDD" id="cd07989">
    <property type="entry name" value="LPLAT_AGPAT-like"/>
    <property type="match status" value="1"/>
</dbReference>
<dbReference type="InterPro" id="IPR036736">
    <property type="entry name" value="ACP-like_sf"/>
</dbReference>
<gene>
    <name evidence="2" type="ORF">Q8A70_22660</name>
</gene>
<keyword evidence="3" id="KW-1185">Reference proteome</keyword>
<dbReference type="PANTHER" id="PTHR43767:SF1">
    <property type="entry name" value="NONRIBOSOMAL PEPTIDE SYNTHASE PES1 (EUROFUNG)-RELATED"/>
    <property type="match status" value="1"/>
</dbReference>
<dbReference type="SUPFAM" id="SSF47336">
    <property type="entry name" value="ACP-like"/>
    <property type="match status" value="1"/>
</dbReference>
<dbReference type="Pfam" id="PF00501">
    <property type="entry name" value="AMP-binding"/>
    <property type="match status" value="1"/>
</dbReference>
<dbReference type="RefSeq" id="WP_379959874.1">
    <property type="nucleotide sequence ID" value="NZ_JAUYVI010000007.1"/>
</dbReference>
<dbReference type="PANTHER" id="PTHR43767">
    <property type="entry name" value="LONG-CHAIN-FATTY-ACID--COA LIGASE"/>
    <property type="match status" value="1"/>
</dbReference>
<dbReference type="Gene3D" id="3.40.50.12780">
    <property type="entry name" value="N-terminal domain of ligase-like"/>
    <property type="match status" value="1"/>
</dbReference>
<protein>
    <submittedName>
        <fullName evidence="2">AMP-binding protein</fullName>
    </submittedName>
</protein>
<dbReference type="InterPro" id="IPR045851">
    <property type="entry name" value="AMP-bd_C_sf"/>
</dbReference>
<dbReference type="InterPro" id="IPR002123">
    <property type="entry name" value="Plipid/glycerol_acylTrfase"/>
</dbReference>
<accession>A0ABU0YS06</accession>
<dbReference type="SMART" id="SM00563">
    <property type="entry name" value="PlsC"/>
    <property type="match status" value="1"/>
</dbReference>
<reference evidence="3" key="1">
    <citation type="submission" date="2023-08" db="EMBL/GenBank/DDBJ databases">
        <title>Rhodospirillaceae gen. nov., a novel taxon isolated from the Yangtze River Yuezi River estuary sludge.</title>
        <authorList>
            <person name="Ruan L."/>
        </authorList>
    </citation>
    <scope>NUCLEOTIDE SEQUENCE [LARGE SCALE GENOMIC DNA]</scope>
    <source>
        <strain evidence="3">R-7</strain>
    </source>
</reference>
<dbReference type="Pfam" id="PF00550">
    <property type="entry name" value="PP-binding"/>
    <property type="match status" value="1"/>
</dbReference>
<evidence type="ECO:0000313" key="3">
    <source>
        <dbReference type="Proteomes" id="UP001230156"/>
    </source>
</evidence>
<dbReference type="InterPro" id="IPR000873">
    <property type="entry name" value="AMP-dep_synth/lig_dom"/>
</dbReference>
<dbReference type="SUPFAM" id="SSF69593">
    <property type="entry name" value="Glycerol-3-phosphate (1)-acyltransferase"/>
    <property type="match status" value="1"/>
</dbReference>
<dbReference type="InterPro" id="IPR009081">
    <property type="entry name" value="PP-bd_ACP"/>
</dbReference>